<organism evidence="1 2">
    <name type="scientific">Brachionus calyciflorus</name>
    <dbReference type="NCBI Taxonomy" id="104777"/>
    <lineage>
        <taxon>Eukaryota</taxon>
        <taxon>Metazoa</taxon>
        <taxon>Spiralia</taxon>
        <taxon>Gnathifera</taxon>
        <taxon>Rotifera</taxon>
        <taxon>Eurotatoria</taxon>
        <taxon>Monogononta</taxon>
        <taxon>Pseudotrocha</taxon>
        <taxon>Ploima</taxon>
        <taxon>Brachionidae</taxon>
        <taxon>Brachionus</taxon>
    </lineage>
</organism>
<gene>
    <name evidence="1" type="ORF">OXX778_LOCUS21196</name>
</gene>
<evidence type="ECO:0000313" key="2">
    <source>
        <dbReference type="Proteomes" id="UP000663879"/>
    </source>
</evidence>
<reference evidence="1" key="1">
    <citation type="submission" date="2021-02" db="EMBL/GenBank/DDBJ databases">
        <authorList>
            <person name="Nowell W R."/>
        </authorList>
    </citation>
    <scope>NUCLEOTIDE SEQUENCE</scope>
    <source>
        <strain evidence="1">Ploen Becks lab</strain>
    </source>
</reference>
<name>A0A814PA65_9BILA</name>
<feature type="non-terminal residue" evidence="1">
    <location>
        <position position="54"/>
    </location>
</feature>
<proteinExistence type="predicted"/>
<comment type="caution">
    <text evidence="1">The sequence shown here is derived from an EMBL/GenBank/DDBJ whole genome shotgun (WGS) entry which is preliminary data.</text>
</comment>
<dbReference type="EMBL" id="CAJNOC010007612">
    <property type="protein sequence ID" value="CAF1101971.1"/>
    <property type="molecule type" value="Genomic_DNA"/>
</dbReference>
<accession>A0A814PA65</accession>
<dbReference type="Proteomes" id="UP000663879">
    <property type="component" value="Unassembled WGS sequence"/>
</dbReference>
<keyword evidence="2" id="KW-1185">Reference proteome</keyword>
<dbReference type="AlphaFoldDB" id="A0A814PA65"/>
<protein>
    <submittedName>
        <fullName evidence="1">Uncharacterized protein</fullName>
    </submittedName>
</protein>
<evidence type="ECO:0000313" key="1">
    <source>
        <dbReference type="EMBL" id="CAF1101971.1"/>
    </source>
</evidence>
<sequence length="54" mass="6218">MTTNEIYQGQQKPITIHHHQFPIIVPYQESNSSHCTPPKCLISCLLYFGLAFEL</sequence>